<feature type="binding site" evidence="15">
    <location>
        <position position="117"/>
    </location>
    <ligand>
        <name>NAD(+)</name>
        <dbReference type="ChEBI" id="CHEBI:57540"/>
    </ligand>
</feature>
<keyword evidence="5 15" id="KW-0235">DNA replication</keyword>
<dbReference type="PROSITE" id="PS01055">
    <property type="entry name" value="DNA_LIGASE_N1"/>
    <property type="match status" value="1"/>
</dbReference>
<comment type="caution">
    <text evidence="17">The sequence shown here is derived from an EMBL/GenBank/DDBJ whole genome shotgun (WGS) entry which is preliminary data.</text>
</comment>
<evidence type="ECO:0000256" key="2">
    <source>
        <dbReference type="ARBA" id="ARBA00012722"/>
    </source>
</evidence>
<reference evidence="17 18" key="1">
    <citation type="submission" date="2006-04" db="EMBL/GenBank/DDBJ databases">
        <authorList>
            <person name="Giovannoni S.J."/>
            <person name="Cho J.-C."/>
            <person name="Ferriera S."/>
            <person name="Johnson J."/>
            <person name="Kravitz S."/>
            <person name="Halpern A."/>
            <person name="Remington K."/>
            <person name="Beeson K."/>
            <person name="Tran B."/>
            <person name="Rogers Y.-H."/>
            <person name="Friedman R."/>
            <person name="Venter J.C."/>
        </authorList>
    </citation>
    <scope>NUCLEOTIDE SEQUENCE [LARGE SCALE GENOMIC DNA]</scope>
    <source>
        <strain evidence="17 18">HTCC1002</strain>
    </source>
</reference>
<dbReference type="SUPFAM" id="SSF50249">
    <property type="entry name" value="Nucleic acid-binding proteins"/>
    <property type="match status" value="1"/>
</dbReference>
<dbReference type="GO" id="GO:0046872">
    <property type="term" value="F:metal ion binding"/>
    <property type="evidence" value="ECO:0007669"/>
    <property type="project" value="UniProtKB-KW"/>
</dbReference>
<feature type="binding site" evidence="15">
    <location>
        <position position="177"/>
    </location>
    <ligand>
        <name>NAD(+)</name>
        <dbReference type="ChEBI" id="CHEBI:57540"/>
    </ligand>
</feature>
<evidence type="ECO:0000256" key="15">
    <source>
        <dbReference type="HAMAP-Rule" id="MF_01588"/>
    </source>
</evidence>
<dbReference type="Gene3D" id="2.40.50.140">
    <property type="entry name" value="Nucleic acid-binding proteins"/>
    <property type="match status" value="1"/>
</dbReference>
<dbReference type="InterPro" id="IPR001357">
    <property type="entry name" value="BRCT_dom"/>
</dbReference>
<dbReference type="RefSeq" id="WP_006997892.1">
    <property type="nucleotide sequence ID" value="NZ_CH724130.1"/>
</dbReference>
<feature type="binding site" evidence="15">
    <location>
        <position position="309"/>
    </location>
    <ligand>
        <name>NAD(+)</name>
        <dbReference type="ChEBI" id="CHEBI:57540"/>
    </ligand>
</feature>
<dbReference type="Pfam" id="PF12826">
    <property type="entry name" value="HHH_2"/>
    <property type="match status" value="1"/>
</dbReference>
<dbReference type="GO" id="GO:0006281">
    <property type="term" value="P:DNA repair"/>
    <property type="evidence" value="ECO:0007669"/>
    <property type="project" value="UniProtKB-KW"/>
</dbReference>
<feature type="binding site" evidence="15">
    <location>
        <begin position="83"/>
        <end position="84"/>
    </location>
    <ligand>
        <name>NAD(+)</name>
        <dbReference type="ChEBI" id="CHEBI:57540"/>
    </ligand>
</feature>
<evidence type="ECO:0000256" key="3">
    <source>
        <dbReference type="ARBA" id="ARBA00013308"/>
    </source>
</evidence>
<feature type="binding site" evidence="15">
    <location>
        <position position="427"/>
    </location>
    <ligand>
        <name>Zn(2+)</name>
        <dbReference type="ChEBI" id="CHEBI:29105"/>
    </ligand>
</feature>
<dbReference type="GO" id="GO:0003911">
    <property type="term" value="F:DNA ligase (NAD+) activity"/>
    <property type="evidence" value="ECO:0007669"/>
    <property type="project" value="UniProtKB-UniRule"/>
</dbReference>
<evidence type="ECO:0000313" key="17">
    <source>
        <dbReference type="EMBL" id="EAS85305.1"/>
    </source>
</evidence>
<dbReference type="GO" id="GO:0006260">
    <property type="term" value="P:DNA replication"/>
    <property type="evidence" value="ECO:0007669"/>
    <property type="project" value="UniProtKB-KW"/>
</dbReference>
<dbReference type="EMBL" id="AAPV01000001">
    <property type="protein sequence ID" value="EAS85305.1"/>
    <property type="molecule type" value="Genomic_DNA"/>
</dbReference>
<dbReference type="GO" id="GO:0005829">
    <property type="term" value="C:cytosol"/>
    <property type="evidence" value="ECO:0007669"/>
    <property type="project" value="TreeGrafter"/>
</dbReference>
<dbReference type="SMART" id="SM00292">
    <property type="entry name" value="BRCT"/>
    <property type="match status" value="1"/>
</dbReference>
<dbReference type="SUPFAM" id="SSF56091">
    <property type="entry name" value="DNA ligase/mRNA capping enzyme, catalytic domain"/>
    <property type="match status" value="1"/>
</dbReference>
<evidence type="ECO:0000256" key="9">
    <source>
        <dbReference type="ARBA" id="ARBA00022842"/>
    </source>
</evidence>
<dbReference type="PROSITE" id="PS50172">
    <property type="entry name" value="BRCT"/>
    <property type="match status" value="1"/>
</dbReference>
<feature type="binding site" evidence="15">
    <location>
        <position position="140"/>
    </location>
    <ligand>
        <name>NAD(+)</name>
        <dbReference type="ChEBI" id="CHEBI:57540"/>
    </ligand>
</feature>
<feature type="domain" description="BRCT" evidence="16">
    <location>
        <begin position="595"/>
        <end position="676"/>
    </location>
</feature>
<dbReference type="Pfam" id="PF01653">
    <property type="entry name" value="DNA_ligase_aden"/>
    <property type="match status" value="1"/>
</dbReference>
<comment type="similarity">
    <text evidence="14 15">Belongs to the NAD-dependent DNA ligase family. LigA subfamily.</text>
</comment>
<comment type="function">
    <text evidence="1 15">DNA ligase that catalyzes the formation of phosphodiester linkages between 5'-phosphoryl and 3'-hydroxyl groups in double-stranded DNA using NAD as a coenzyme and as the energy source for the reaction. It is essential for DNA replication and repair of damaged DNA.</text>
</comment>
<name>Q1V0C3_PELU1</name>
<dbReference type="InterPro" id="IPR010994">
    <property type="entry name" value="RuvA_2-like"/>
</dbReference>
<dbReference type="CDD" id="cd17748">
    <property type="entry name" value="BRCT_DNA_ligase_like"/>
    <property type="match status" value="1"/>
</dbReference>
<keyword evidence="11 15" id="KW-0234">DNA repair</keyword>
<evidence type="ECO:0000256" key="10">
    <source>
        <dbReference type="ARBA" id="ARBA00023027"/>
    </source>
</evidence>
<dbReference type="AlphaFoldDB" id="Q1V0C3"/>
<keyword evidence="4 15" id="KW-0436">Ligase</keyword>
<evidence type="ECO:0000256" key="8">
    <source>
        <dbReference type="ARBA" id="ARBA00022833"/>
    </source>
</evidence>
<evidence type="ECO:0000256" key="6">
    <source>
        <dbReference type="ARBA" id="ARBA00022723"/>
    </source>
</evidence>
<evidence type="ECO:0000256" key="12">
    <source>
        <dbReference type="ARBA" id="ARBA00023211"/>
    </source>
</evidence>
<comment type="catalytic activity">
    <reaction evidence="13 15">
        <text>NAD(+) + (deoxyribonucleotide)n-3'-hydroxyl + 5'-phospho-(deoxyribonucleotide)m = (deoxyribonucleotide)n+m + AMP + beta-nicotinamide D-nucleotide.</text>
        <dbReference type="EC" id="6.5.1.2"/>
    </reaction>
</comment>
<evidence type="ECO:0000256" key="11">
    <source>
        <dbReference type="ARBA" id="ARBA00023204"/>
    </source>
</evidence>
<dbReference type="PANTHER" id="PTHR23389">
    <property type="entry name" value="CHROMOSOME TRANSMISSION FIDELITY FACTOR 18"/>
    <property type="match status" value="1"/>
</dbReference>
<keyword evidence="10 15" id="KW-0520">NAD</keyword>
<dbReference type="Gene3D" id="6.20.10.30">
    <property type="match status" value="1"/>
</dbReference>
<dbReference type="Gene3D" id="3.40.50.10190">
    <property type="entry name" value="BRCT domain"/>
    <property type="match status" value="1"/>
</dbReference>
<dbReference type="InterPro" id="IPR036420">
    <property type="entry name" value="BRCT_dom_sf"/>
</dbReference>
<evidence type="ECO:0000256" key="4">
    <source>
        <dbReference type="ARBA" id="ARBA00022598"/>
    </source>
</evidence>
<dbReference type="InterPro" id="IPR013839">
    <property type="entry name" value="DNAligase_adenylation"/>
</dbReference>
<dbReference type="InterPro" id="IPR018239">
    <property type="entry name" value="DNA_ligase_AS"/>
</dbReference>
<dbReference type="HOGENOM" id="CLU_007764_2_1_5"/>
<keyword evidence="12 15" id="KW-0464">Manganese</keyword>
<dbReference type="SUPFAM" id="SSF47781">
    <property type="entry name" value="RuvA domain 2-like"/>
    <property type="match status" value="1"/>
</dbReference>
<dbReference type="CDD" id="cd00114">
    <property type="entry name" value="LIGANc"/>
    <property type="match status" value="1"/>
</dbReference>
<feature type="binding site" evidence="15">
    <location>
        <begin position="34"/>
        <end position="38"/>
    </location>
    <ligand>
        <name>NAD(+)</name>
        <dbReference type="ChEBI" id="CHEBI:57540"/>
    </ligand>
</feature>
<feature type="active site" description="N6-AMP-lysine intermediate" evidence="15">
    <location>
        <position position="119"/>
    </location>
</feature>
<feature type="binding site" evidence="15">
    <location>
        <position position="403"/>
    </location>
    <ligand>
        <name>Zn(2+)</name>
        <dbReference type="ChEBI" id="CHEBI:29105"/>
    </ligand>
</feature>
<dbReference type="Gene3D" id="1.10.287.610">
    <property type="entry name" value="Helix hairpin bin"/>
    <property type="match status" value="1"/>
</dbReference>
<sequence length="676" mass="77257">MNDKDLEIEYLKKIDLFQTHNKHYYDKNKPIVSDQEFDLLKKDIIDLESKYKFLKSEYSPTKSIGFKPSKNFQKIKHKVPMLSLGNAFNEEDLKNFEKKIINFLSLKDVNTIEYSAEPKIDGISASLIYINGKLTKGLSRGDGNEGEDITQNLKTIKDIPLEITKSNFPKEIDIRGEVFIENNDFKKIKDKFANPRNAASGSLRQKNSLITEKIPLKFIAYTYGYEKKMNIKNQTSFLENLKLWGFKTNPFNKKIIGVKNLMLNHKELEEKRKELAFDIDGIVYKVNDFDLQKRLGFAANAPRWAIAHKFSANSSISEIMNIEIQIGRTGALTPVAKIKPVNIGGVIVSNATLHNEDEIVRKDIRVGDTVTVERAGDVIPHVVSVDLKKRKQNSKKFIFPLKCPSCGSKTIKDYNETTKRQDAVRRCASEGFECEKIAIERIKHFVSKDAFNIDGFGKKIVENFWNLKLVRLPQDIFKLNYNKIEELEGWGKLSVANLRFSIEKKKNISLERFIYSLGIRHIGQENAKLIARHLKTASNFFRLSGENNIESLSNIDGIGITQIQSIKKFFLNKTNLKVLSELEKNLLIKDVILINNNGLLKNKTFMLTGKLNGISRAEAKSLIEQNSGKIISNVNKKLDYLIAGDKPTLKKINTAKEWNIKIINQTEWLKMLNKSG</sequence>
<dbReference type="SMART" id="SM00532">
    <property type="entry name" value="LIGANc"/>
    <property type="match status" value="1"/>
</dbReference>
<dbReference type="PIRSF" id="PIRSF001604">
    <property type="entry name" value="LigA"/>
    <property type="match status" value="1"/>
</dbReference>
<feature type="binding site" evidence="15">
    <location>
        <position position="285"/>
    </location>
    <ligand>
        <name>NAD(+)</name>
        <dbReference type="ChEBI" id="CHEBI:57540"/>
    </ligand>
</feature>
<dbReference type="Gene3D" id="1.10.150.20">
    <property type="entry name" value="5' to 3' exonuclease, C-terminal subdomain"/>
    <property type="match status" value="2"/>
</dbReference>
<feature type="binding site" evidence="15">
    <location>
        <position position="406"/>
    </location>
    <ligand>
        <name>Zn(2+)</name>
        <dbReference type="ChEBI" id="CHEBI:29105"/>
    </ligand>
</feature>
<evidence type="ECO:0000256" key="5">
    <source>
        <dbReference type="ARBA" id="ARBA00022705"/>
    </source>
</evidence>
<organism evidence="17 18">
    <name type="scientific">Pelagibacter ubique (strain HTCC1002)</name>
    <dbReference type="NCBI Taxonomy" id="314261"/>
    <lineage>
        <taxon>Bacteria</taxon>
        <taxon>Pseudomonadati</taxon>
        <taxon>Pseudomonadota</taxon>
        <taxon>Alphaproteobacteria</taxon>
        <taxon>Candidatus Pelagibacterales</taxon>
        <taxon>Candidatus Pelagibacteraceae</taxon>
        <taxon>Candidatus Pelagibacter</taxon>
    </lineage>
</organism>
<dbReference type="Pfam" id="PF03120">
    <property type="entry name" value="OB_DNA_ligase"/>
    <property type="match status" value="1"/>
</dbReference>
<feature type="binding site" evidence="15">
    <location>
        <position position="434"/>
    </location>
    <ligand>
        <name>Zn(2+)</name>
        <dbReference type="ChEBI" id="CHEBI:29105"/>
    </ligand>
</feature>
<dbReference type="InterPro" id="IPR013840">
    <property type="entry name" value="DNAligase_N"/>
</dbReference>
<dbReference type="InterPro" id="IPR012340">
    <property type="entry name" value="NA-bd_OB-fold"/>
</dbReference>
<keyword evidence="8 15" id="KW-0862">Zinc</keyword>
<proteinExistence type="inferred from homology"/>
<dbReference type="NCBIfam" id="TIGR00575">
    <property type="entry name" value="dnlj"/>
    <property type="match status" value="1"/>
</dbReference>
<dbReference type="Gene3D" id="3.30.470.30">
    <property type="entry name" value="DNA ligase/mRNA capping enzyme"/>
    <property type="match status" value="1"/>
</dbReference>
<keyword evidence="6 15" id="KW-0479">Metal-binding</keyword>
<protein>
    <recommendedName>
        <fullName evidence="3 15">DNA ligase</fullName>
        <ecNumber evidence="2 15">6.5.1.2</ecNumber>
    </recommendedName>
    <alternativeName>
        <fullName evidence="15">Polydeoxyribonucleotide synthase [NAD(+)]</fullName>
    </alternativeName>
</protein>
<dbReference type="InterPro" id="IPR004150">
    <property type="entry name" value="NAD_DNA_ligase_OB"/>
</dbReference>
<keyword evidence="9 15" id="KW-0460">Magnesium</keyword>
<comment type="cofactor">
    <cofactor evidence="15">
        <name>Mg(2+)</name>
        <dbReference type="ChEBI" id="CHEBI:18420"/>
    </cofactor>
    <cofactor evidence="15">
        <name>Mn(2+)</name>
        <dbReference type="ChEBI" id="CHEBI:29035"/>
    </cofactor>
</comment>
<dbReference type="SUPFAM" id="SSF52113">
    <property type="entry name" value="BRCT domain"/>
    <property type="match status" value="1"/>
</dbReference>
<keyword evidence="7 15" id="KW-0227">DNA damage</keyword>
<dbReference type="HAMAP" id="MF_01588">
    <property type="entry name" value="DNA_ligase_A"/>
    <property type="match status" value="1"/>
</dbReference>
<evidence type="ECO:0000256" key="7">
    <source>
        <dbReference type="ARBA" id="ARBA00022763"/>
    </source>
</evidence>
<gene>
    <name evidence="15" type="primary">ligA</name>
    <name evidence="17" type="ORF">PU1002_06271</name>
</gene>
<dbReference type="FunFam" id="2.40.50.140:FF:000012">
    <property type="entry name" value="DNA ligase"/>
    <property type="match status" value="1"/>
</dbReference>
<dbReference type="NCBIfam" id="NF005932">
    <property type="entry name" value="PRK07956.1"/>
    <property type="match status" value="1"/>
</dbReference>
<dbReference type="Proteomes" id="UP000005306">
    <property type="component" value="Unassembled WGS sequence"/>
</dbReference>
<dbReference type="PANTHER" id="PTHR23389:SF9">
    <property type="entry name" value="DNA LIGASE"/>
    <property type="match status" value="1"/>
</dbReference>
<accession>Q1V0C3</accession>
<evidence type="ECO:0000313" key="18">
    <source>
        <dbReference type="Proteomes" id="UP000005306"/>
    </source>
</evidence>
<evidence type="ECO:0000256" key="1">
    <source>
        <dbReference type="ARBA" id="ARBA00004067"/>
    </source>
</evidence>
<dbReference type="Pfam" id="PF00533">
    <property type="entry name" value="BRCT"/>
    <property type="match status" value="1"/>
</dbReference>
<evidence type="ECO:0000259" key="16">
    <source>
        <dbReference type="PROSITE" id="PS50172"/>
    </source>
</evidence>
<evidence type="ECO:0000256" key="14">
    <source>
        <dbReference type="ARBA" id="ARBA00060881"/>
    </source>
</evidence>
<dbReference type="InterPro" id="IPR041663">
    <property type="entry name" value="DisA/LigA_HHH"/>
</dbReference>
<dbReference type="InterPro" id="IPR001679">
    <property type="entry name" value="DNA_ligase"/>
</dbReference>
<evidence type="ECO:0000256" key="13">
    <source>
        <dbReference type="ARBA" id="ARBA00034005"/>
    </source>
</evidence>
<dbReference type="EC" id="6.5.1.2" evidence="2 15"/>